<dbReference type="Gene3D" id="1.20.81.30">
    <property type="entry name" value="Type II secretion system (T2SS), domain F"/>
    <property type="match status" value="2"/>
</dbReference>
<dbReference type="RefSeq" id="WP_014453833.1">
    <property type="nucleotide sequence ID" value="NC_017096.1"/>
</dbReference>
<evidence type="ECO:0000256" key="1">
    <source>
        <dbReference type="ARBA" id="ARBA00004429"/>
    </source>
</evidence>
<feature type="domain" description="Type II secretion system protein GspF" evidence="9">
    <location>
        <begin position="69"/>
        <end position="192"/>
    </location>
</feature>
<evidence type="ECO:0000256" key="7">
    <source>
        <dbReference type="ARBA" id="ARBA00023136"/>
    </source>
</evidence>
<keyword evidence="7 8" id="KW-0472">Membrane</keyword>
<dbReference type="Pfam" id="PF00482">
    <property type="entry name" value="T2SSF"/>
    <property type="match status" value="2"/>
</dbReference>
<feature type="transmembrane region" description="Helical" evidence="8">
    <location>
        <begin position="174"/>
        <end position="201"/>
    </location>
</feature>
<evidence type="ECO:0000256" key="6">
    <source>
        <dbReference type="ARBA" id="ARBA00022989"/>
    </source>
</evidence>
<keyword evidence="3" id="KW-1003">Cell membrane</keyword>
<sequence>MSEFRYIAVDKNGKTVKGQINASSKNEVHAILERKGLYPLEIKEFRASKIKLNLSFGVSKVNDEALILFTSELATLIQSGLTIVDALQGLYDQEENPTLKKIIMDIKENIEGGTSISNAFKKYPSVFSSIYTSLLTVGEATGRLDKVLFGIYQYLERDLDIRRKISSAFAYPKFVVIVVTGVVIFMLSVVLPRFTAMFTAAGANLPTPTRILLSVSNFIRFKWYIIVAVIVMFYAIYRIIYSTKKGRLAIDLLKLKIPLFGRINKFGSLSRFVRSLALISGSGYNILDGLMIASSVANNAYIIKEIEEVAKDIRSGESFSESLTHRSFFPRVMVQMVSVGERSGLLDSSLERLADLWDRSLDYTLRNLASKIEPALIVILGVIVGFIALAMYLPMFTLPSLINK</sequence>
<dbReference type="KEGG" id="cex:CSE_13120"/>
<evidence type="ECO:0000313" key="11">
    <source>
        <dbReference type="Proteomes" id="UP000004793"/>
    </source>
</evidence>
<dbReference type="PANTHER" id="PTHR30012">
    <property type="entry name" value="GENERAL SECRETION PATHWAY PROTEIN"/>
    <property type="match status" value="1"/>
</dbReference>
<evidence type="ECO:0000313" key="10">
    <source>
        <dbReference type="EMBL" id="BAL81438.1"/>
    </source>
</evidence>
<dbReference type="FunFam" id="1.20.81.30:FF:000001">
    <property type="entry name" value="Type II secretion system protein F"/>
    <property type="match status" value="2"/>
</dbReference>
<keyword evidence="5 8" id="KW-0812">Transmembrane</keyword>
<comment type="similarity">
    <text evidence="2">Belongs to the GSP F family.</text>
</comment>
<protein>
    <submittedName>
        <fullName evidence="10">Type IV pilus assembly protein PilC</fullName>
    </submittedName>
</protein>
<evidence type="ECO:0000256" key="4">
    <source>
        <dbReference type="ARBA" id="ARBA00022519"/>
    </source>
</evidence>
<evidence type="ECO:0000256" key="8">
    <source>
        <dbReference type="SAM" id="Phobius"/>
    </source>
</evidence>
<dbReference type="EMBL" id="AP012051">
    <property type="protein sequence ID" value="BAL81438.1"/>
    <property type="molecule type" value="Genomic_DNA"/>
</dbReference>
<reference evidence="10 11" key="1">
    <citation type="submission" date="2011-01" db="EMBL/GenBank/DDBJ databases">
        <title>Whole genome sequence of Caldisericum exile AZM16c01.</title>
        <authorList>
            <person name="Narita-Yamada S."/>
            <person name="Kawakoshi A."/>
            <person name="Nakamura S."/>
            <person name="Sasagawa M."/>
            <person name="Fukada J."/>
            <person name="Sekine M."/>
            <person name="Kato Y."/>
            <person name="Fukai R."/>
            <person name="Sasaki K."/>
            <person name="Hanamaki A."/>
            <person name="Narita H."/>
            <person name="Konno Y."/>
            <person name="Mori K."/>
            <person name="Yamazaki S."/>
            <person name="Suzuki K."/>
            <person name="Fujita N."/>
        </authorList>
    </citation>
    <scope>NUCLEOTIDE SEQUENCE [LARGE SCALE GENOMIC DNA]</scope>
    <source>
        <strain evidence="11">DSM 21853 / NBRC 104410 / AZM16c01</strain>
    </source>
</reference>
<dbReference type="PANTHER" id="PTHR30012:SF0">
    <property type="entry name" value="TYPE II SECRETION SYSTEM PROTEIN F-RELATED"/>
    <property type="match status" value="1"/>
</dbReference>
<dbReference type="InterPro" id="IPR018076">
    <property type="entry name" value="T2SS_GspF_dom"/>
</dbReference>
<dbReference type="Proteomes" id="UP000004793">
    <property type="component" value="Chromosome"/>
</dbReference>
<keyword evidence="6 8" id="KW-1133">Transmembrane helix</keyword>
<proteinExistence type="inferred from homology"/>
<dbReference type="InterPro" id="IPR042094">
    <property type="entry name" value="T2SS_GspF_sf"/>
</dbReference>
<keyword evidence="11" id="KW-1185">Reference proteome</keyword>
<evidence type="ECO:0000256" key="3">
    <source>
        <dbReference type="ARBA" id="ARBA00022475"/>
    </source>
</evidence>
<evidence type="ECO:0000256" key="5">
    <source>
        <dbReference type="ARBA" id="ARBA00022692"/>
    </source>
</evidence>
<dbReference type="AlphaFoldDB" id="A0A7U6JFF6"/>
<dbReference type="PRINTS" id="PR00812">
    <property type="entry name" value="BCTERIALGSPF"/>
</dbReference>
<dbReference type="InterPro" id="IPR003004">
    <property type="entry name" value="GspF/PilC"/>
</dbReference>
<evidence type="ECO:0000256" key="2">
    <source>
        <dbReference type="ARBA" id="ARBA00005745"/>
    </source>
</evidence>
<organism evidence="10 11">
    <name type="scientific">Caldisericum exile (strain DSM 21853 / NBRC 104410 / AZM16c01)</name>
    <dbReference type="NCBI Taxonomy" id="511051"/>
    <lineage>
        <taxon>Bacteria</taxon>
        <taxon>Pseudomonadati</taxon>
        <taxon>Caldisericota/Cryosericota group</taxon>
        <taxon>Caldisericota</taxon>
        <taxon>Caldisericia</taxon>
        <taxon>Caldisericales</taxon>
        <taxon>Caldisericaceae</taxon>
        <taxon>Caldisericum</taxon>
    </lineage>
</organism>
<feature type="domain" description="Type II secretion system protein GspF" evidence="9">
    <location>
        <begin position="272"/>
        <end position="394"/>
    </location>
</feature>
<dbReference type="GO" id="GO:0015628">
    <property type="term" value="P:protein secretion by the type II secretion system"/>
    <property type="evidence" value="ECO:0007669"/>
    <property type="project" value="TreeGrafter"/>
</dbReference>
<feature type="transmembrane region" description="Helical" evidence="8">
    <location>
        <begin position="375"/>
        <end position="395"/>
    </location>
</feature>
<comment type="subcellular location">
    <subcellularLocation>
        <location evidence="1">Cell inner membrane</location>
        <topology evidence="1">Multi-pass membrane protein</topology>
    </subcellularLocation>
</comment>
<keyword evidence="4" id="KW-0997">Cell inner membrane</keyword>
<gene>
    <name evidence="10" type="primary">pilC</name>
    <name evidence="10" type="ordered locus">CSE_13120</name>
</gene>
<name>A0A7U6JFF6_CALEA</name>
<feature type="transmembrane region" description="Helical" evidence="8">
    <location>
        <begin position="221"/>
        <end position="240"/>
    </location>
</feature>
<dbReference type="OrthoDB" id="9805682at2"/>
<dbReference type="GO" id="GO:0005886">
    <property type="term" value="C:plasma membrane"/>
    <property type="evidence" value="ECO:0007669"/>
    <property type="project" value="UniProtKB-SubCell"/>
</dbReference>
<accession>A0A7U6JFF6</accession>
<evidence type="ECO:0000259" key="9">
    <source>
        <dbReference type="Pfam" id="PF00482"/>
    </source>
</evidence>